<reference evidence="7 8" key="1">
    <citation type="submission" date="2019-06" db="EMBL/GenBank/DDBJ databases">
        <title>Whole genome shotgun sequence of Pseudonocardia hydrocarbonoxydans NBRC 14498.</title>
        <authorList>
            <person name="Hosoyama A."/>
            <person name="Uohara A."/>
            <person name="Ohji S."/>
            <person name="Ichikawa N."/>
        </authorList>
    </citation>
    <scope>NUCLEOTIDE SEQUENCE [LARGE SCALE GENOMIC DNA]</scope>
    <source>
        <strain evidence="7 8">NBRC 14498</strain>
    </source>
</reference>
<feature type="transmembrane region" description="Helical" evidence="5">
    <location>
        <begin position="118"/>
        <end position="136"/>
    </location>
</feature>
<evidence type="ECO:0000313" key="8">
    <source>
        <dbReference type="Proteomes" id="UP000320338"/>
    </source>
</evidence>
<dbReference type="GO" id="GO:0006508">
    <property type="term" value="P:proteolysis"/>
    <property type="evidence" value="ECO:0007669"/>
    <property type="project" value="UniProtKB-KW"/>
</dbReference>
<name>A0A4Y3WIK0_9PSEU</name>
<sequence>MRCGGRIDAARHRRRAGTLVTMTAPVPRRTIGRVLPPQPARAAVTMLVFTALLYVVEIADVISGDALERNGIQPRETGDLDGILWSPLLHGDWAHLAANTVPFLVFGFLAMAGGVRQFVLVTATIWLLGGLGVWLTGEDGTYHIGASGLVFGWLAFLLTRGFFARSGRQIAVAVVLFLIWGGVLFGVLPGQPGISWQAHLFGALAGVLAAWLVARADRPAVVAP</sequence>
<dbReference type="InterPro" id="IPR035952">
    <property type="entry name" value="Rhomboid-like_sf"/>
</dbReference>
<evidence type="ECO:0000256" key="5">
    <source>
        <dbReference type="SAM" id="Phobius"/>
    </source>
</evidence>
<evidence type="ECO:0000256" key="1">
    <source>
        <dbReference type="ARBA" id="ARBA00004141"/>
    </source>
</evidence>
<organism evidence="7 8">
    <name type="scientific">Pseudonocardia hydrocarbonoxydans</name>
    <dbReference type="NCBI Taxonomy" id="76726"/>
    <lineage>
        <taxon>Bacteria</taxon>
        <taxon>Bacillati</taxon>
        <taxon>Actinomycetota</taxon>
        <taxon>Actinomycetes</taxon>
        <taxon>Pseudonocardiales</taxon>
        <taxon>Pseudonocardiaceae</taxon>
        <taxon>Pseudonocardia</taxon>
    </lineage>
</organism>
<keyword evidence="2 5" id="KW-0812">Transmembrane</keyword>
<dbReference type="GO" id="GO:0016020">
    <property type="term" value="C:membrane"/>
    <property type="evidence" value="ECO:0007669"/>
    <property type="project" value="UniProtKB-SubCell"/>
</dbReference>
<evidence type="ECO:0000259" key="6">
    <source>
        <dbReference type="Pfam" id="PF01694"/>
    </source>
</evidence>
<dbReference type="Pfam" id="PF01694">
    <property type="entry name" value="Rhomboid"/>
    <property type="match status" value="1"/>
</dbReference>
<keyword evidence="4 5" id="KW-0472">Membrane</keyword>
<dbReference type="PANTHER" id="PTHR43731">
    <property type="entry name" value="RHOMBOID PROTEASE"/>
    <property type="match status" value="1"/>
</dbReference>
<comment type="subcellular location">
    <subcellularLocation>
        <location evidence="1">Membrane</location>
        <topology evidence="1">Multi-pass membrane protein</topology>
    </subcellularLocation>
</comment>
<gene>
    <name evidence="7" type="ORF">PHY01_10400</name>
</gene>
<dbReference type="PANTHER" id="PTHR43731:SF9">
    <property type="entry name" value="SLR1461 PROTEIN"/>
    <property type="match status" value="1"/>
</dbReference>
<keyword evidence="7" id="KW-0645">Protease</keyword>
<dbReference type="EMBL" id="BJNG01000009">
    <property type="protein sequence ID" value="GEC18757.1"/>
    <property type="molecule type" value="Genomic_DNA"/>
</dbReference>
<dbReference type="GO" id="GO:0004252">
    <property type="term" value="F:serine-type endopeptidase activity"/>
    <property type="evidence" value="ECO:0007669"/>
    <property type="project" value="InterPro"/>
</dbReference>
<feature type="domain" description="Peptidase S54 rhomboid" evidence="6">
    <location>
        <begin position="83"/>
        <end position="215"/>
    </location>
</feature>
<dbReference type="AlphaFoldDB" id="A0A4Y3WIK0"/>
<feature type="transmembrane region" description="Helical" evidence="5">
    <location>
        <begin position="42"/>
        <end position="62"/>
    </location>
</feature>
<evidence type="ECO:0000256" key="4">
    <source>
        <dbReference type="ARBA" id="ARBA00023136"/>
    </source>
</evidence>
<evidence type="ECO:0000256" key="2">
    <source>
        <dbReference type="ARBA" id="ARBA00022692"/>
    </source>
</evidence>
<evidence type="ECO:0000256" key="3">
    <source>
        <dbReference type="ARBA" id="ARBA00022989"/>
    </source>
</evidence>
<feature type="transmembrane region" description="Helical" evidence="5">
    <location>
        <begin position="93"/>
        <end position="111"/>
    </location>
</feature>
<keyword evidence="3 5" id="KW-1133">Transmembrane helix</keyword>
<dbReference type="Proteomes" id="UP000320338">
    <property type="component" value="Unassembled WGS sequence"/>
</dbReference>
<comment type="caution">
    <text evidence="7">The sequence shown here is derived from an EMBL/GenBank/DDBJ whole genome shotgun (WGS) entry which is preliminary data.</text>
</comment>
<keyword evidence="8" id="KW-1185">Reference proteome</keyword>
<protein>
    <submittedName>
        <fullName evidence="7">Rhomboid family intramembrane serine protease</fullName>
    </submittedName>
</protein>
<feature type="transmembrane region" description="Helical" evidence="5">
    <location>
        <begin position="142"/>
        <end position="163"/>
    </location>
</feature>
<feature type="transmembrane region" description="Helical" evidence="5">
    <location>
        <begin position="170"/>
        <end position="188"/>
    </location>
</feature>
<keyword evidence="7" id="KW-0378">Hydrolase</keyword>
<dbReference type="SUPFAM" id="SSF144091">
    <property type="entry name" value="Rhomboid-like"/>
    <property type="match status" value="1"/>
</dbReference>
<dbReference type="InterPro" id="IPR022764">
    <property type="entry name" value="Peptidase_S54_rhomboid_dom"/>
</dbReference>
<accession>A0A4Y3WIK0</accession>
<proteinExistence type="predicted"/>
<dbReference type="Gene3D" id="1.20.1540.10">
    <property type="entry name" value="Rhomboid-like"/>
    <property type="match status" value="1"/>
</dbReference>
<dbReference type="InterPro" id="IPR050925">
    <property type="entry name" value="Rhomboid_protease_S54"/>
</dbReference>
<feature type="transmembrane region" description="Helical" evidence="5">
    <location>
        <begin position="194"/>
        <end position="214"/>
    </location>
</feature>
<evidence type="ECO:0000313" key="7">
    <source>
        <dbReference type="EMBL" id="GEC18757.1"/>
    </source>
</evidence>